<keyword evidence="9 17" id="KW-0418">Kinase</keyword>
<evidence type="ECO:0000256" key="9">
    <source>
        <dbReference type="ARBA" id="ARBA00022777"/>
    </source>
</evidence>
<feature type="region of interest" description="Disordered" evidence="14">
    <location>
        <begin position="568"/>
        <end position="588"/>
    </location>
</feature>
<dbReference type="EC" id="2.7.13.3" evidence="3"/>
<dbReference type="Gene3D" id="3.30.565.10">
    <property type="entry name" value="Histidine kinase-like ATPase, C-terminal domain"/>
    <property type="match status" value="1"/>
</dbReference>
<keyword evidence="10" id="KW-0067">ATP-binding</keyword>
<dbReference type="GO" id="GO:0000155">
    <property type="term" value="F:phosphorelay sensor kinase activity"/>
    <property type="evidence" value="ECO:0007669"/>
    <property type="project" value="InterPro"/>
</dbReference>
<evidence type="ECO:0000256" key="3">
    <source>
        <dbReference type="ARBA" id="ARBA00012438"/>
    </source>
</evidence>
<dbReference type="Pfam" id="PF02743">
    <property type="entry name" value="dCache_1"/>
    <property type="match status" value="1"/>
</dbReference>
<keyword evidence="6 17" id="KW-0808">Transferase</keyword>
<dbReference type="OrthoDB" id="9777714at2"/>
<dbReference type="InterPro" id="IPR033479">
    <property type="entry name" value="dCache_1"/>
</dbReference>
<keyword evidence="11 15" id="KW-1133">Transmembrane helix</keyword>
<dbReference type="InterPro" id="IPR004358">
    <property type="entry name" value="Sig_transdc_His_kin-like_C"/>
</dbReference>
<evidence type="ECO:0000259" key="16">
    <source>
        <dbReference type="PROSITE" id="PS50109"/>
    </source>
</evidence>
<dbReference type="RefSeq" id="WP_014957432.1">
    <property type="nucleotide sequence ID" value="NC_018645.1"/>
</dbReference>
<sequence>MEQSLPERKAFYQILTRKMTVLILIVSFFPMILTTGILFYRFNLTYTEKIQAHISELVQRHTQNIDTFLLEKLGNIQFIARYFDSKPQIPTQFLQTNLTLLKNEYGDVFTDLGLVNENGIQFAYEGPFKLENADYSKAEWFLNAVDKPFYISDVFAGLRGHPHFIIAIKVKSNDSDYILRSTINFGAFNSLVENIHIGETGIAFIVNSKGQLQTKTDMGFNPSIIASMVDRRGHNKNETVFEKKHDASGNQFLCVTSMLKNIDWIMVFRQDISDAFHDLWKTQLLTLIIFVFGCIAILSVAFMLPRNIVELISSADKKSEVMNKQVIESGKLATIGELAAGIAHEINNPVAIMVEEAGWIEDLLEEEDLNGSENFDEFKRALRQINTQGKRCKEITHKLLSFARKTDSTINDVQINDAIKEIVSLTAQMARYNNVMIKTKLNQGIPYIRISPSELQQVILNLINNAIDAMEKSGGTITIETNVSRIEKNQLVVSIEDDGPGIPRDYLDRIFDPFFTTKAVGKGTGLGLSICYGIIQKMGGEIDVYSQVGIGTKFRIWIPFQEDLMEEKKNDTDNQTKDNQTKDNQINI</sequence>
<dbReference type="CDD" id="cd00082">
    <property type="entry name" value="HisKA"/>
    <property type="match status" value="1"/>
</dbReference>
<dbReference type="GO" id="GO:0005524">
    <property type="term" value="F:ATP binding"/>
    <property type="evidence" value="ECO:0007669"/>
    <property type="project" value="UniProtKB-KW"/>
</dbReference>
<keyword evidence="4" id="KW-1003">Cell membrane</keyword>
<dbReference type="AlphaFoldDB" id="K0N882"/>
<dbReference type="EMBL" id="FO203503">
    <property type="protein sequence ID" value="CCK80099.1"/>
    <property type="molecule type" value="Genomic_DNA"/>
</dbReference>
<dbReference type="InterPro" id="IPR003661">
    <property type="entry name" value="HisK_dim/P_dom"/>
</dbReference>
<gene>
    <name evidence="17" type="ordered locus">TOL2_C19380</name>
</gene>
<dbReference type="HOGENOM" id="CLU_023166_1_0_7"/>
<name>K0N882_DESTT</name>
<keyword evidence="5" id="KW-0597">Phosphoprotein</keyword>
<protein>
    <recommendedName>
        <fullName evidence="3">histidine kinase</fullName>
        <ecNumber evidence="3">2.7.13.3</ecNumber>
    </recommendedName>
</protein>
<feature type="transmembrane region" description="Helical" evidence="15">
    <location>
        <begin position="21"/>
        <end position="42"/>
    </location>
</feature>
<feature type="transmembrane region" description="Helical" evidence="15">
    <location>
        <begin position="284"/>
        <end position="304"/>
    </location>
</feature>
<comment type="subcellular location">
    <subcellularLocation>
        <location evidence="2">Cell membrane</location>
        <topology evidence="2">Multi-pass membrane protein</topology>
    </subcellularLocation>
</comment>
<dbReference type="Gene3D" id="1.10.287.130">
    <property type="match status" value="1"/>
</dbReference>
<dbReference type="SMART" id="SM00387">
    <property type="entry name" value="HATPase_c"/>
    <property type="match status" value="1"/>
</dbReference>
<keyword evidence="18" id="KW-1185">Reference proteome</keyword>
<dbReference type="PROSITE" id="PS50109">
    <property type="entry name" value="HIS_KIN"/>
    <property type="match status" value="1"/>
</dbReference>
<dbReference type="KEGG" id="dto:TOL2_C19380"/>
<dbReference type="Pfam" id="PF02518">
    <property type="entry name" value="HATPase_c"/>
    <property type="match status" value="1"/>
</dbReference>
<feature type="compositionally biased region" description="Basic and acidic residues" evidence="14">
    <location>
        <begin position="568"/>
        <end position="581"/>
    </location>
</feature>
<dbReference type="SUPFAM" id="SSF47384">
    <property type="entry name" value="Homodimeric domain of signal transducing histidine kinase"/>
    <property type="match status" value="1"/>
</dbReference>
<evidence type="ECO:0000256" key="14">
    <source>
        <dbReference type="SAM" id="MobiDB-lite"/>
    </source>
</evidence>
<dbReference type="SMART" id="SM00388">
    <property type="entry name" value="HisKA"/>
    <property type="match status" value="1"/>
</dbReference>
<evidence type="ECO:0000256" key="15">
    <source>
        <dbReference type="SAM" id="Phobius"/>
    </source>
</evidence>
<keyword evidence="7 15" id="KW-0812">Transmembrane</keyword>
<dbReference type="Proteomes" id="UP000007347">
    <property type="component" value="Chromosome"/>
</dbReference>
<evidence type="ECO:0000256" key="13">
    <source>
        <dbReference type="ARBA" id="ARBA00023136"/>
    </source>
</evidence>
<reference evidence="17 18" key="1">
    <citation type="journal article" date="2013" name="Environ. Microbiol.">
        <title>Complete genome, catabolic sub-proteomes and key-metabolites of Desulfobacula toluolica Tol2, a marine, aromatic compound-degrading, sulfate-reducing bacterium.</title>
        <authorList>
            <person name="Wohlbrand L."/>
            <person name="Jacob J.H."/>
            <person name="Kube M."/>
            <person name="Mussmann M."/>
            <person name="Jarling R."/>
            <person name="Beck A."/>
            <person name="Amann R."/>
            <person name="Wilkes H."/>
            <person name="Reinhardt R."/>
            <person name="Rabus R."/>
        </authorList>
    </citation>
    <scope>NUCLEOTIDE SEQUENCE [LARGE SCALE GENOMIC DNA]</scope>
    <source>
        <strain evidence="18">DSM 7467 / Tol2</strain>
    </source>
</reference>
<feature type="domain" description="Histidine kinase" evidence="16">
    <location>
        <begin position="341"/>
        <end position="562"/>
    </location>
</feature>
<dbReference type="InterPro" id="IPR003594">
    <property type="entry name" value="HATPase_dom"/>
</dbReference>
<dbReference type="PANTHER" id="PTHR43065">
    <property type="entry name" value="SENSOR HISTIDINE KINASE"/>
    <property type="match status" value="1"/>
</dbReference>
<dbReference type="GO" id="GO:0005886">
    <property type="term" value="C:plasma membrane"/>
    <property type="evidence" value="ECO:0007669"/>
    <property type="project" value="UniProtKB-SubCell"/>
</dbReference>
<evidence type="ECO:0000313" key="18">
    <source>
        <dbReference type="Proteomes" id="UP000007347"/>
    </source>
</evidence>
<evidence type="ECO:0000256" key="1">
    <source>
        <dbReference type="ARBA" id="ARBA00000085"/>
    </source>
</evidence>
<dbReference type="InterPro" id="IPR005467">
    <property type="entry name" value="His_kinase_dom"/>
</dbReference>
<evidence type="ECO:0000256" key="5">
    <source>
        <dbReference type="ARBA" id="ARBA00022553"/>
    </source>
</evidence>
<accession>K0N882</accession>
<dbReference type="STRING" id="651182.TOL2_C19380"/>
<evidence type="ECO:0000256" key="7">
    <source>
        <dbReference type="ARBA" id="ARBA00022692"/>
    </source>
</evidence>
<dbReference type="PATRIC" id="fig|651182.5.peg.2313"/>
<dbReference type="Gene3D" id="3.30.450.20">
    <property type="entry name" value="PAS domain"/>
    <property type="match status" value="1"/>
</dbReference>
<evidence type="ECO:0000256" key="12">
    <source>
        <dbReference type="ARBA" id="ARBA00023012"/>
    </source>
</evidence>
<keyword evidence="8" id="KW-0547">Nucleotide-binding</keyword>
<dbReference type="Pfam" id="PF00512">
    <property type="entry name" value="HisKA"/>
    <property type="match status" value="1"/>
</dbReference>
<organism evidence="17 18">
    <name type="scientific">Desulfobacula toluolica (strain DSM 7467 / Tol2)</name>
    <dbReference type="NCBI Taxonomy" id="651182"/>
    <lineage>
        <taxon>Bacteria</taxon>
        <taxon>Pseudomonadati</taxon>
        <taxon>Thermodesulfobacteriota</taxon>
        <taxon>Desulfobacteria</taxon>
        <taxon>Desulfobacterales</taxon>
        <taxon>Desulfobacteraceae</taxon>
        <taxon>Desulfobacula</taxon>
    </lineage>
</organism>
<evidence type="ECO:0000256" key="4">
    <source>
        <dbReference type="ARBA" id="ARBA00022475"/>
    </source>
</evidence>
<evidence type="ECO:0000256" key="10">
    <source>
        <dbReference type="ARBA" id="ARBA00022840"/>
    </source>
</evidence>
<dbReference type="PRINTS" id="PR00344">
    <property type="entry name" value="BCTRLSENSOR"/>
</dbReference>
<keyword evidence="12" id="KW-0902">Two-component regulatory system</keyword>
<dbReference type="PANTHER" id="PTHR43065:SF46">
    <property type="entry name" value="C4-DICARBOXYLATE TRANSPORT SENSOR PROTEIN DCTB"/>
    <property type="match status" value="1"/>
</dbReference>
<evidence type="ECO:0000313" key="17">
    <source>
        <dbReference type="EMBL" id="CCK80099.1"/>
    </source>
</evidence>
<keyword evidence="13 15" id="KW-0472">Membrane</keyword>
<proteinExistence type="predicted"/>
<evidence type="ECO:0000256" key="6">
    <source>
        <dbReference type="ARBA" id="ARBA00022679"/>
    </source>
</evidence>
<evidence type="ECO:0000256" key="2">
    <source>
        <dbReference type="ARBA" id="ARBA00004651"/>
    </source>
</evidence>
<dbReference type="InterPro" id="IPR036890">
    <property type="entry name" value="HATPase_C_sf"/>
</dbReference>
<evidence type="ECO:0000256" key="11">
    <source>
        <dbReference type="ARBA" id="ARBA00022989"/>
    </source>
</evidence>
<comment type="catalytic activity">
    <reaction evidence="1">
        <text>ATP + protein L-histidine = ADP + protein N-phospho-L-histidine.</text>
        <dbReference type="EC" id="2.7.13.3"/>
    </reaction>
</comment>
<dbReference type="InterPro" id="IPR036097">
    <property type="entry name" value="HisK_dim/P_sf"/>
</dbReference>
<dbReference type="SUPFAM" id="SSF55874">
    <property type="entry name" value="ATPase domain of HSP90 chaperone/DNA topoisomerase II/histidine kinase"/>
    <property type="match status" value="1"/>
</dbReference>
<evidence type="ECO:0000256" key="8">
    <source>
        <dbReference type="ARBA" id="ARBA00022741"/>
    </source>
</evidence>